<evidence type="ECO:0000256" key="1">
    <source>
        <dbReference type="ARBA" id="ARBA00010164"/>
    </source>
</evidence>
<dbReference type="Proteomes" id="UP000186806">
    <property type="component" value="Unassembled WGS sequence"/>
</dbReference>
<evidence type="ECO:0000259" key="5">
    <source>
        <dbReference type="Pfam" id="PF07804"/>
    </source>
</evidence>
<evidence type="ECO:0000256" key="3">
    <source>
        <dbReference type="ARBA" id="ARBA00022777"/>
    </source>
</evidence>
<dbReference type="AlphaFoldDB" id="A0A1Q8TBQ1"/>
<feature type="region of interest" description="Disordered" evidence="4">
    <location>
        <begin position="1"/>
        <end position="23"/>
    </location>
</feature>
<keyword evidence="3" id="KW-0418">Kinase</keyword>
<accession>A0A1Q8TBQ1</accession>
<dbReference type="PANTHER" id="PTHR37419">
    <property type="entry name" value="SERINE/THREONINE-PROTEIN KINASE TOXIN HIPA"/>
    <property type="match status" value="1"/>
</dbReference>
<feature type="compositionally biased region" description="Low complexity" evidence="4">
    <location>
        <begin position="106"/>
        <end position="117"/>
    </location>
</feature>
<evidence type="ECO:0000313" key="6">
    <source>
        <dbReference type="EMBL" id="OLO11096.1"/>
    </source>
</evidence>
<dbReference type="InterPro" id="IPR012893">
    <property type="entry name" value="HipA-like_C"/>
</dbReference>
<dbReference type="GO" id="GO:0004674">
    <property type="term" value="F:protein serine/threonine kinase activity"/>
    <property type="evidence" value="ECO:0007669"/>
    <property type="project" value="TreeGrafter"/>
</dbReference>
<dbReference type="RefSeq" id="WP_075369527.1">
    <property type="nucleotide sequence ID" value="NZ_MSDQ01000027.1"/>
</dbReference>
<dbReference type="Pfam" id="PF07804">
    <property type="entry name" value="HipA_C"/>
    <property type="match status" value="1"/>
</dbReference>
<feature type="domain" description="HipA-like C-terminal" evidence="5">
    <location>
        <begin position="18"/>
        <end position="91"/>
    </location>
</feature>
<protein>
    <recommendedName>
        <fullName evidence="5">HipA-like C-terminal domain-containing protein</fullName>
    </recommendedName>
</protein>
<dbReference type="InterPro" id="IPR052028">
    <property type="entry name" value="HipA_Ser/Thr_kinase"/>
</dbReference>
<comment type="caution">
    <text evidence="6">The sequence shown here is derived from an EMBL/GenBank/DDBJ whole genome shotgun (WGS) entry which is preliminary data.</text>
</comment>
<name>A0A1Q8TBQ1_9GAMM</name>
<gene>
    <name evidence="6" type="ORF">BTW10_11550</name>
</gene>
<dbReference type="EMBL" id="MSDQ01000027">
    <property type="protein sequence ID" value="OLO11096.1"/>
    <property type="molecule type" value="Genomic_DNA"/>
</dbReference>
<proteinExistence type="inferred from homology"/>
<evidence type="ECO:0000313" key="7">
    <source>
        <dbReference type="Proteomes" id="UP000186806"/>
    </source>
</evidence>
<keyword evidence="2" id="KW-0808">Transferase</keyword>
<keyword evidence="7" id="KW-1185">Reference proteome</keyword>
<organism evidence="6 7">
    <name type="scientific">Chromohalobacter japonicus</name>
    <dbReference type="NCBI Taxonomy" id="223900"/>
    <lineage>
        <taxon>Bacteria</taxon>
        <taxon>Pseudomonadati</taxon>
        <taxon>Pseudomonadota</taxon>
        <taxon>Gammaproteobacteria</taxon>
        <taxon>Oceanospirillales</taxon>
        <taxon>Halomonadaceae</taxon>
        <taxon>Chromohalobacter</taxon>
    </lineage>
</organism>
<evidence type="ECO:0000256" key="4">
    <source>
        <dbReference type="SAM" id="MobiDB-lite"/>
    </source>
</evidence>
<evidence type="ECO:0000256" key="2">
    <source>
        <dbReference type="ARBA" id="ARBA00022679"/>
    </source>
</evidence>
<dbReference type="PANTHER" id="PTHR37419:SF8">
    <property type="entry name" value="TOXIN YJJJ"/>
    <property type="match status" value="1"/>
</dbReference>
<reference evidence="6 7" key="1">
    <citation type="submission" date="2016-12" db="EMBL/GenBank/DDBJ databases">
        <title>Draft genome sequences of strains Salinicola socius SMB35, Salinicola sp. MH3R3-1 and Chromohalobacter sp. SMB17 from the Verkhnekamsk potash mining region of Russia.</title>
        <authorList>
            <person name="Mavrodi D.V."/>
            <person name="Olsson B.E."/>
            <person name="Korsakova E.S."/>
            <person name="Pyankova A."/>
            <person name="Mavrodi O.V."/>
            <person name="Plotnikova E.G."/>
        </authorList>
    </citation>
    <scope>NUCLEOTIDE SEQUENCE [LARGE SCALE GENOMIC DNA]</scope>
    <source>
        <strain evidence="6 7">SMB17</strain>
    </source>
</reference>
<comment type="similarity">
    <text evidence="1">Belongs to the HipA Ser/Thr kinase family.</text>
</comment>
<sequence length="142" mass="15371">MQQESSGESDPKPGLQGVRQTDPKQTLRELYARIVFNILCGNTDDHARNHAAFWDGRMLSLTPAYDICPQGRTGNEATQAMLIKGENRMSTLHSCLAAAPAFLLPSPSSKTNSSRSPVHGTRSASKPNCPRPTAGFLLADSF</sequence>
<dbReference type="GO" id="GO:0005829">
    <property type="term" value="C:cytosol"/>
    <property type="evidence" value="ECO:0007669"/>
    <property type="project" value="TreeGrafter"/>
</dbReference>
<feature type="region of interest" description="Disordered" evidence="4">
    <location>
        <begin position="106"/>
        <end position="132"/>
    </location>
</feature>